<name>K9KEQ2_HORSE</name>
<dbReference type="AlphaFoldDB" id="K9KEQ2"/>
<dbReference type="GO" id="GO:0016301">
    <property type="term" value="F:kinase activity"/>
    <property type="evidence" value="ECO:0007669"/>
    <property type="project" value="UniProtKB-KW"/>
</dbReference>
<sequence>VATSNHPETDYKNKDWVFINYTYKRFEGLTARGAIPSYMKAAK</sequence>
<feature type="non-terminal residue" evidence="1">
    <location>
        <position position="1"/>
    </location>
</feature>
<dbReference type="HOGENOM" id="CLU_000288_67_0_1"/>
<dbReference type="EMBL" id="JL624118">
    <property type="protein sequence ID" value="AEP99791.1"/>
    <property type="molecule type" value="mRNA"/>
</dbReference>
<keyword evidence="1" id="KW-0808">Transferase</keyword>
<reference evidence="1" key="1">
    <citation type="submission" date="2011-05" db="EMBL/GenBank/DDBJ databases">
        <title>Analysis of a normalised equine cDNA library using deep sequencing.</title>
        <authorList>
            <person name="Waegele B."/>
            <person name="Farthmann B."/>
            <person name="Nyakatura G."/>
            <person name="Heubner D."/>
            <person name="Mewes H.-W."/>
            <person name="Steinbach F."/>
        </authorList>
    </citation>
    <scope>NUCLEOTIDE SEQUENCE</scope>
</reference>
<accession>K9KEQ2</accession>
<protein>
    <submittedName>
        <fullName evidence="1">Serine/threonine-protein kinase 38-like protein</fullName>
    </submittedName>
</protein>
<keyword evidence="1" id="KW-0418">Kinase</keyword>
<proteinExistence type="evidence at transcript level"/>
<evidence type="ECO:0000313" key="1">
    <source>
        <dbReference type="EMBL" id="AEP99791.1"/>
    </source>
</evidence>
<organism evidence="1">
    <name type="scientific">Equus caballus</name>
    <name type="common">Horse</name>
    <dbReference type="NCBI Taxonomy" id="9796"/>
    <lineage>
        <taxon>Eukaryota</taxon>
        <taxon>Metazoa</taxon>
        <taxon>Chordata</taxon>
        <taxon>Craniata</taxon>
        <taxon>Vertebrata</taxon>
        <taxon>Euteleostomi</taxon>
        <taxon>Mammalia</taxon>
        <taxon>Eutheria</taxon>
        <taxon>Laurasiatheria</taxon>
        <taxon>Perissodactyla</taxon>
        <taxon>Equidae</taxon>
        <taxon>Equus</taxon>
    </lineage>
</organism>